<evidence type="ECO:0000256" key="8">
    <source>
        <dbReference type="PIRNR" id="PIRNR003107"/>
    </source>
</evidence>
<dbReference type="RefSeq" id="WP_061162676.1">
    <property type="nucleotide sequence ID" value="NZ_FCOI02000018.1"/>
</dbReference>
<dbReference type="GO" id="GO:0030643">
    <property type="term" value="P:intracellular phosphate ion homeostasis"/>
    <property type="evidence" value="ECO:0007669"/>
    <property type="project" value="InterPro"/>
</dbReference>
<accession>A0A158C183</accession>
<keyword evidence="4 8" id="KW-0813">Transport</keyword>
<name>A0A158C183_9BURK</name>
<comment type="function">
    <text evidence="7 8">Plays a role in the regulation of phosphate uptake.</text>
</comment>
<dbReference type="FunFam" id="1.20.58.220:FF:000004">
    <property type="entry name" value="Phosphate-specific transport system accessory protein PhoU"/>
    <property type="match status" value="1"/>
</dbReference>
<dbReference type="GO" id="GO:0045936">
    <property type="term" value="P:negative regulation of phosphate metabolic process"/>
    <property type="evidence" value="ECO:0007669"/>
    <property type="project" value="InterPro"/>
</dbReference>
<dbReference type="STRING" id="1777137.AWB76_04946"/>
<dbReference type="NCBIfam" id="TIGR02135">
    <property type="entry name" value="phoU_full"/>
    <property type="match status" value="1"/>
</dbReference>
<protein>
    <recommendedName>
        <fullName evidence="8">Phosphate-specific transport system accessory protein PhoU</fullName>
    </recommendedName>
</protein>
<organism evidence="10 11">
    <name type="scientific">Caballeronia temeraria</name>
    <dbReference type="NCBI Taxonomy" id="1777137"/>
    <lineage>
        <taxon>Bacteria</taxon>
        <taxon>Pseudomonadati</taxon>
        <taxon>Pseudomonadota</taxon>
        <taxon>Betaproteobacteria</taxon>
        <taxon>Burkholderiales</taxon>
        <taxon>Burkholderiaceae</taxon>
        <taxon>Caballeronia</taxon>
    </lineage>
</organism>
<evidence type="ECO:0000256" key="3">
    <source>
        <dbReference type="ARBA" id="ARBA00011738"/>
    </source>
</evidence>
<feature type="domain" description="PhoU" evidence="9">
    <location>
        <begin position="21"/>
        <end position="109"/>
    </location>
</feature>
<evidence type="ECO:0000313" key="11">
    <source>
        <dbReference type="Proteomes" id="UP000054624"/>
    </source>
</evidence>
<dbReference type="Pfam" id="PF01895">
    <property type="entry name" value="PhoU"/>
    <property type="match status" value="2"/>
</dbReference>
<dbReference type="GO" id="GO:0005737">
    <property type="term" value="C:cytoplasm"/>
    <property type="evidence" value="ECO:0007669"/>
    <property type="project" value="UniProtKB-SubCell"/>
</dbReference>
<dbReference type="PIRSF" id="PIRSF003107">
    <property type="entry name" value="PhoU"/>
    <property type="match status" value="1"/>
</dbReference>
<evidence type="ECO:0000256" key="7">
    <source>
        <dbReference type="ARBA" id="ARBA00056181"/>
    </source>
</evidence>
<keyword evidence="5 8" id="KW-0963">Cytoplasm</keyword>
<dbReference type="AlphaFoldDB" id="A0A158C183"/>
<evidence type="ECO:0000256" key="2">
    <source>
        <dbReference type="ARBA" id="ARBA00008107"/>
    </source>
</evidence>
<dbReference type="PANTHER" id="PTHR42930">
    <property type="entry name" value="PHOSPHATE-SPECIFIC TRANSPORT SYSTEM ACCESSORY PROTEIN PHOU"/>
    <property type="match status" value="1"/>
</dbReference>
<dbReference type="GO" id="GO:0006817">
    <property type="term" value="P:phosphate ion transport"/>
    <property type="evidence" value="ECO:0007669"/>
    <property type="project" value="UniProtKB-KW"/>
</dbReference>
<comment type="similarity">
    <text evidence="2 8">Belongs to the PhoU family.</text>
</comment>
<proteinExistence type="inferred from homology"/>
<comment type="subcellular location">
    <subcellularLocation>
        <location evidence="1 8">Cytoplasm</location>
    </subcellularLocation>
</comment>
<reference evidence="11" key="1">
    <citation type="submission" date="2016-01" db="EMBL/GenBank/DDBJ databases">
        <authorList>
            <person name="Peeters Charlotte."/>
        </authorList>
    </citation>
    <scope>NUCLEOTIDE SEQUENCE [LARGE SCALE GENOMIC DNA]</scope>
</reference>
<dbReference type="InterPro" id="IPR028366">
    <property type="entry name" value="PhoU"/>
</dbReference>
<dbReference type="Gene3D" id="1.20.58.220">
    <property type="entry name" value="Phosphate transport system protein phou homolog 2, domain 2"/>
    <property type="match status" value="1"/>
</dbReference>
<dbReference type="OrthoDB" id="9017375at2"/>
<dbReference type="SUPFAM" id="SSF109755">
    <property type="entry name" value="PhoU-like"/>
    <property type="match status" value="1"/>
</dbReference>
<dbReference type="EMBL" id="FCOI02000018">
    <property type="protein sequence ID" value="SAK75656.1"/>
    <property type="molecule type" value="Genomic_DNA"/>
</dbReference>
<keyword evidence="6 8" id="KW-0592">Phosphate transport</keyword>
<evidence type="ECO:0000256" key="5">
    <source>
        <dbReference type="ARBA" id="ARBA00022490"/>
    </source>
</evidence>
<evidence type="ECO:0000313" key="10">
    <source>
        <dbReference type="EMBL" id="SAK75656.1"/>
    </source>
</evidence>
<sequence>MADKHTSSQFDADLHRIMSKVLEMGGIVESQLINATEALNRFDLELVDKVIEEERRLNAMEVEIDAECGNVIARRQPTASDLRLLMASSKAVTNLERAGDEARKIAKRTRRLANDEARKIINTAEIRSSGQMATAILHRALDAFARLDVVAAAQIVREDEAIDAQYRAFMRKLTTAMTENPRVISSGLDYLSIASAIERIGDHATNLAELVIYIAKGTDVRHLSKDQLEREALRG</sequence>
<gene>
    <name evidence="10" type="ORF">AWB76_04946</name>
</gene>
<evidence type="ECO:0000256" key="4">
    <source>
        <dbReference type="ARBA" id="ARBA00022448"/>
    </source>
</evidence>
<dbReference type="InterPro" id="IPR026022">
    <property type="entry name" value="PhoU_dom"/>
</dbReference>
<evidence type="ECO:0000256" key="6">
    <source>
        <dbReference type="ARBA" id="ARBA00022592"/>
    </source>
</evidence>
<feature type="domain" description="PhoU" evidence="9">
    <location>
        <begin position="127"/>
        <end position="211"/>
    </location>
</feature>
<evidence type="ECO:0000259" key="9">
    <source>
        <dbReference type="Pfam" id="PF01895"/>
    </source>
</evidence>
<dbReference type="InterPro" id="IPR038078">
    <property type="entry name" value="PhoU-like_sf"/>
</dbReference>
<comment type="subunit">
    <text evidence="3 8">Homodimer.</text>
</comment>
<dbReference type="Proteomes" id="UP000054624">
    <property type="component" value="Unassembled WGS sequence"/>
</dbReference>
<evidence type="ECO:0000256" key="1">
    <source>
        <dbReference type="ARBA" id="ARBA00004496"/>
    </source>
</evidence>
<dbReference type="PANTHER" id="PTHR42930:SF3">
    <property type="entry name" value="PHOSPHATE-SPECIFIC TRANSPORT SYSTEM ACCESSORY PROTEIN PHOU"/>
    <property type="match status" value="1"/>
</dbReference>
<keyword evidence="11" id="KW-1185">Reference proteome</keyword>